<evidence type="ECO:0000313" key="3">
    <source>
        <dbReference type="Proteomes" id="UP001189429"/>
    </source>
</evidence>
<evidence type="ECO:0000256" key="1">
    <source>
        <dbReference type="SAM" id="MobiDB-lite"/>
    </source>
</evidence>
<feature type="non-terminal residue" evidence="2">
    <location>
        <position position="1"/>
    </location>
</feature>
<dbReference type="Proteomes" id="UP001189429">
    <property type="component" value="Unassembled WGS sequence"/>
</dbReference>
<protein>
    <submittedName>
        <fullName evidence="2">Uncharacterized protein</fullName>
    </submittedName>
</protein>
<comment type="caution">
    <text evidence="2">The sequence shown here is derived from an EMBL/GenBank/DDBJ whole genome shotgun (WGS) entry which is preliminary data.</text>
</comment>
<organism evidence="2 3">
    <name type="scientific">Prorocentrum cordatum</name>
    <dbReference type="NCBI Taxonomy" id="2364126"/>
    <lineage>
        <taxon>Eukaryota</taxon>
        <taxon>Sar</taxon>
        <taxon>Alveolata</taxon>
        <taxon>Dinophyceae</taxon>
        <taxon>Prorocentrales</taxon>
        <taxon>Prorocentraceae</taxon>
        <taxon>Prorocentrum</taxon>
    </lineage>
</organism>
<evidence type="ECO:0000313" key="2">
    <source>
        <dbReference type="EMBL" id="CAK0854817.1"/>
    </source>
</evidence>
<keyword evidence="3" id="KW-1185">Reference proteome</keyword>
<sequence>EVLDVEATAAPAAAVAARGAVGDAAADGMADLGDDAWADDARPCGALGGALGASRGGGALGGPFSERSEAHVKEAREAYAGLAGLAPRLFREAVAHSPPPRPASAAGGRGRPRAPRGAGAGRRALPGATAGLHGVAAALEAGAAMGWRRVLAVEAALLALPVGLHMDLYG</sequence>
<feature type="non-terminal residue" evidence="2">
    <location>
        <position position="170"/>
    </location>
</feature>
<reference evidence="2" key="1">
    <citation type="submission" date="2023-10" db="EMBL/GenBank/DDBJ databases">
        <authorList>
            <person name="Chen Y."/>
            <person name="Shah S."/>
            <person name="Dougan E. K."/>
            <person name="Thang M."/>
            <person name="Chan C."/>
        </authorList>
    </citation>
    <scope>NUCLEOTIDE SEQUENCE [LARGE SCALE GENOMIC DNA]</scope>
</reference>
<feature type="region of interest" description="Disordered" evidence="1">
    <location>
        <begin position="95"/>
        <end position="123"/>
    </location>
</feature>
<accession>A0ABN9U723</accession>
<name>A0ABN9U723_9DINO</name>
<dbReference type="EMBL" id="CAUYUJ010015504">
    <property type="protein sequence ID" value="CAK0854817.1"/>
    <property type="molecule type" value="Genomic_DNA"/>
</dbReference>
<gene>
    <name evidence="2" type="ORF">PCOR1329_LOCUS45766</name>
</gene>
<proteinExistence type="predicted"/>